<dbReference type="Proteomes" id="UP001185092">
    <property type="component" value="Unassembled WGS sequence"/>
</dbReference>
<dbReference type="EMBL" id="JAVDQD010000011">
    <property type="protein sequence ID" value="MDR6241747.1"/>
    <property type="molecule type" value="Genomic_DNA"/>
</dbReference>
<gene>
    <name evidence="1" type="ORF">HNQ88_004834</name>
</gene>
<name>A0AAE3XSE0_9BACT</name>
<evidence type="ECO:0000313" key="2">
    <source>
        <dbReference type="Proteomes" id="UP001185092"/>
    </source>
</evidence>
<comment type="caution">
    <text evidence="1">The sequence shown here is derived from an EMBL/GenBank/DDBJ whole genome shotgun (WGS) entry which is preliminary data.</text>
</comment>
<sequence length="166" mass="19387">MMMTDVSSLKILPEISSYAKDIKFTAWTYDFDDNTKKWMPNKNKRPQNVPSPYILPVHDVKNDWVNAEIPQFGSKHYDVDNSIARIKLFFIARGGLSLDSAEKIHGTFKEWFKVNADDLKNVINGSNSSWLQTYFNTNNIEERKQDGYIRFVDRLKEMHSSNVLKF</sequence>
<organism evidence="1 2">
    <name type="scientific">Aureibacter tunicatorum</name>
    <dbReference type="NCBI Taxonomy" id="866807"/>
    <lineage>
        <taxon>Bacteria</taxon>
        <taxon>Pseudomonadati</taxon>
        <taxon>Bacteroidota</taxon>
        <taxon>Cytophagia</taxon>
        <taxon>Cytophagales</taxon>
        <taxon>Persicobacteraceae</taxon>
        <taxon>Aureibacter</taxon>
    </lineage>
</organism>
<accession>A0AAE3XSE0</accession>
<keyword evidence="2" id="KW-1185">Reference proteome</keyword>
<proteinExistence type="predicted"/>
<reference evidence="1" key="1">
    <citation type="submission" date="2023-07" db="EMBL/GenBank/DDBJ databases">
        <title>Genomic Encyclopedia of Type Strains, Phase IV (KMG-IV): sequencing the most valuable type-strain genomes for metagenomic binning, comparative biology and taxonomic classification.</title>
        <authorList>
            <person name="Goeker M."/>
        </authorList>
    </citation>
    <scope>NUCLEOTIDE SEQUENCE</scope>
    <source>
        <strain evidence="1">DSM 26174</strain>
    </source>
</reference>
<dbReference type="AlphaFoldDB" id="A0AAE3XSE0"/>
<protein>
    <submittedName>
        <fullName evidence="1">Uncharacterized protein</fullName>
    </submittedName>
</protein>
<evidence type="ECO:0000313" key="1">
    <source>
        <dbReference type="EMBL" id="MDR6241747.1"/>
    </source>
</evidence>
<dbReference type="RefSeq" id="WP_309942797.1">
    <property type="nucleotide sequence ID" value="NZ_AP025309.1"/>
</dbReference>